<evidence type="ECO:0000313" key="7">
    <source>
        <dbReference type="Proteomes" id="UP000307440"/>
    </source>
</evidence>
<evidence type="ECO:0000313" key="6">
    <source>
        <dbReference type="EMBL" id="TFK29012.1"/>
    </source>
</evidence>
<dbReference type="GO" id="GO:0005770">
    <property type="term" value="C:late endosome"/>
    <property type="evidence" value="ECO:0007669"/>
    <property type="project" value="TreeGrafter"/>
</dbReference>
<gene>
    <name evidence="6" type="ORF">FA15DRAFT_678099</name>
</gene>
<feature type="region of interest" description="Disordered" evidence="4">
    <location>
        <begin position="347"/>
        <end position="391"/>
    </location>
</feature>
<dbReference type="InterPro" id="IPR045111">
    <property type="entry name" value="Vps41/Vps8"/>
</dbReference>
<feature type="repeat" description="CHCR" evidence="3">
    <location>
        <begin position="804"/>
        <end position="948"/>
    </location>
</feature>
<dbReference type="Pfam" id="PF23411">
    <property type="entry name" value="Beta-prop_Vps41"/>
    <property type="match status" value="1"/>
</dbReference>
<feature type="compositionally biased region" description="Basic and acidic residues" evidence="4">
    <location>
        <begin position="549"/>
        <end position="562"/>
    </location>
</feature>
<dbReference type="InterPro" id="IPR057780">
    <property type="entry name" value="Beta-prop_Vps41"/>
</dbReference>
<feature type="region of interest" description="Disordered" evidence="4">
    <location>
        <begin position="549"/>
        <end position="570"/>
    </location>
</feature>
<accession>A0A5C3L8N6</accession>
<keyword evidence="7" id="KW-1185">Reference proteome</keyword>
<dbReference type="PANTHER" id="PTHR12616">
    <property type="entry name" value="VACUOLAR PROTEIN SORTING VPS41"/>
    <property type="match status" value="1"/>
</dbReference>
<evidence type="ECO:0000256" key="1">
    <source>
        <dbReference type="ARBA" id="ARBA00022448"/>
    </source>
</evidence>
<organism evidence="6 7">
    <name type="scientific">Coprinopsis marcescibilis</name>
    <name type="common">Agaric fungus</name>
    <name type="synonym">Psathyrella marcescibilis</name>
    <dbReference type="NCBI Taxonomy" id="230819"/>
    <lineage>
        <taxon>Eukaryota</taxon>
        <taxon>Fungi</taxon>
        <taxon>Dikarya</taxon>
        <taxon>Basidiomycota</taxon>
        <taxon>Agaricomycotina</taxon>
        <taxon>Agaricomycetes</taxon>
        <taxon>Agaricomycetidae</taxon>
        <taxon>Agaricales</taxon>
        <taxon>Agaricineae</taxon>
        <taxon>Psathyrellaceae</taxon>
        <taxon>Coprinopsis</taxon>
    </lineage>
</organism>
<proteinExistence type="predicted"/>
<dbReference type="GO" id="GO:0006623">
    <property type="term" value="P:protein targeting to vacuole"/>
    <property type="evidence" value="ECO:0007669"/>
    <property type="project" value="InterPro"/>
</dbReference>
<keyword evidence="1" id="KW-0813">Transport</keyword>
<dbReference type="GO" id="GO:0009267">
    <property type="term" value="P:cellular response to starvation"/>
    <property type="evidence" value="ECO:0007669"/>
    <property type="project" value="TreeGrafter"/>
</dbReference>
<feature type="compositionally biased region" description="Polar residues" evidence="4">
    <location>
        <begin position="1117"/>
        <end position="1127"/>
    </location>
</feature>
<feature type="region of interest" description="Disordered" evidence="4">
    <location>
        <begin position="1"/>
        <end position="62"/>
    </location>
</feature>
<dbReference type="GO" id="GO:0030897">
    <property type="term" value="C:HOPS complex"/>
    <property type="evidence" value="ECO:0007669"/>
    <property type="project" value="TreeGrafter"/>
</dbReference>
<evidence type="ECO:0000256" key="4">
    <source>
        <dbReference type="SAM" id="MobiDB-lite"/>
    </source>
</evidence>
<dbReference type="FunFam" id="1.25.40.10:FF:000350">
    <property type="entry name" value="Vacuolar protein sorting-associated protein 41 homolog"/>
    <property type="match status" value="1"/>
</dbReference>
<feature type="compositionally biased region" description="Acidic residues" evidence="4">
    <location>
        <begin position="11"/>
        <end position="54"/>
    </location>
</feature>
<sequence length="1127" mass="125420">MSGVTGTNTDDGTEDGESEQGSDDEEESEDPSEASSEQDEDEDEEDSEGEDEEEPALKYSRIEGAVPELLKKDSASAIATSGNRLIALGTHAGIVHIMDVSGKRLKSYKPHLASIVDIEFDETGEWIATASIDGQVFVRSIGLTPGSSSNEHYSFDLKRPMRAIAMEPQFASKRGSRAFVCGGLAGNLILYEKGWIGHRETTISTGEGPIWSVRWIGIGHGGSNGLIAWANDTGVKIYHPSSKSLVTYIERAPNSPRAELFKPVLFWQDEGTLLIAWADFIKVVRIRARPGNVTSSPPNAGSSSTTKDINTAPFVVEVTAVFQMDGSAIAGIAPHPMIPVNHFEDHTYDEKQSPRSKAVSTRTDATVHASPSKHLGTTNNGVPRPSTPQRRQSIPLANAAPMTSFLLLTCNPPPALLKPAQSDDEVPTETAATKRFVAERPEMRIISRSTGEELGNDMLSVRDFEKWGCNEYSLAVIRGDADAFGSKASKPVSNIRDKDTERCYVVMSPRDLVLVRRRDLRDRVRWLVQGAKWELALREVEKLELLEQPSRERHKESGKDESGGDSEDDLTVHSIGQKYIQYLVDQDEYSKAASIMSKVCGRGKGEAVEKRWEGWIWEFAGRKQLQTIIPYVPTEAPRLDHVVYEMILAHFLTRDLRTLLETVKTWPREIYDIGAVIVAVKAQLDKLERGGSPIPQEDGLTRQEAIVLLMECMAELYTSNRQPGKALPYFLRLRRQNVFELIRENNLFTDVQDQVLLLVEFDHELMERRKEKEQSAKGDVKSKDFASTTPVSGETKQWEHSEAIKLLVNNIHSISINRVVQQLQQRPYYLFLYLDALVEKDPHLVSTFADLQVKMYAEFAVSRLIDFLRTSNYYNLEKAYKVCNERDLVPEMVFLLGRMGDNKKALTLIIERLGDVHRAIEFAKAQNDDDLWEDLLRYSETRPTFIRGLLENVGVEISPIRLIRRIRNGLEIPGLKEALIKILQDFHLQIELLEGCKAILEGDCAELAELLGRRQGGGLALGAKSTCPVCSQPLLFHQHLDHLAPSTPDPSTGKSSSGKDFMNPHHSSLSLVFLCRHVVHASCTGGNLAHLPLPTDPILRSVGYGSRNGDPTRHGSRGTSVSGIIAL</sequence>
<feature type="compositionally biased region" description="Polar residues" evidence="4">
    <location>
        <begin position="785"/>
        <end position="795"/>
    </location>
</feature>
<reference evidence="6 7" key="1">
    <citation type="journal article" date="2019" name="Nat. Ecol. Evol.">
        <title>Megaphylogeny resolves global patterns of mushroom evolution.</title>
        <authorList>
            <person name="Varga T."/>
            <person name="Krizsan K."/>
            <person name="Foldi C."/>
            <person name="Dima B."/>
            <person name="Sanchez-Garcia M."/>
            <person name="Sanchez-Ramirez S."/>
            <person name="Szollosi G.J."/>
            <person name="Szarkandi J.G."/>
            <person name="Papp V."/>
            <person name="Albert L."/>
            <person name="Andreopoulos W."/>
            <person name="Angelini C."/>
            <person name="Antonin V."/>
            <person name="Barry K.W."/>
            <person name="Bougher N.L."/>
            <person name="Buchanan P."/>
            <person name="Buyck B."/>
            <person name="Bense V."/>
            <person name="Catcheside P."/>
            <person name="Chovatia M."/>
            <person name="Cooper J."/>
            <person name="Damon W."/>
            <person name="Desjardin D."/>
            <person name="Finy P."/>
            <person name="Geml J."/>
            <person name="Haridas S."/>
            <person name="Hughes K."/>
            <person name="Justo A."/>
            <person name="Karasinski D."/>
            <person name="Kautmanova I."/>
            <person name="Kiss B."/>
            <person name="Kocsube S."/>
            <person name="Kotiranta H."/>
            <person name="LaButti K.M."/>
            <person name="Lechner B.E."/>
            <person name="Liimatainen K."/>
            <person name="Lipzen A."/>
            <person name="Lukacs Z."/>
            <person name="Mihaltcheva S."/>
            <person name="Morgado L.N."/>
            <person name="Niskanen T."/>
            <person name="Noordeloos M.E."/>
            <person name="Ohm R.A."/>
            <person name="Ortiz-Santana B."/>
            <person name="Ovrebo C."/>
            <person name="Racz N."/>
            <person name="Riley R."/>
            <person name="Savchenko A."/>
            <person name="Shiryaev A."/>
            <person name="Soop K."/>
            <person name="Spirin V."/>
            <person name="Szebenyi C."/>
            <person name="Tomsovsky M."/>
            <person name="Tulloss R.E."/>
            <person name="Uehling J."/>
            <person name="Grigoriev I.V."/>
            <person name="Vagvolgyi C."/>
            <person name="Papp T."/>
            <person name="Martin F.M."/>
            <person name="Miettinen O."/>
            <person name="Hibbett D.S."/>
            <person name="Nagy L.G."/>
        </authorList>
    </citation>
    <scope>NUCLEOTIDE SEQUENCE [LARGE SCALE GENOMIC DNA]</scope>
    <source>
        <strain evidence="6 7">CBS 121175</strain>
    </source>
</reference>
<feature type="compositionally biased region" description="Polar residues" evidence="4">
    <location>
        <begin position="375"/>
        <end position="391"/>
    </location>
</feature>
<evidence type="ECO:0000259" key="5">
    <source>
        <dbReference type="Pfam" id="PF23411"/>
    </source>
</evidence>
<dbReference type="SMART" id="SM00320">
    <property type="entry name" value="WD40"/>
    <property type="match status" value="2"/>
</dbReference>
<name>A0A5C3L8N6_COPMA</name>
<feature type="compositionally biased region" description="Polar residues" evidence="4">
    <location>
        <begin position="1049"/>
        <end position="1058"/>
    </location>
</feature>
<dbReference type="InterPro" id="IPR036322">
    <property type="entry name" value="WD40_repeat_dom_sf"/>
</dbReference>
<dbReference type="AlphaFoldDB" id="A0A5C3L8N6"/>
<keyword evidence="2" id="KW-0653">Protein transport</keyword>
<dbReference type="STRING" id="230819.A0A5C3L8N6"/>
<dbReference type="Gene3D" id="1.25.40.10">
    <property type="entry name" value="Tetratricopeptide repeat domain"/>
    <property type="match status" value="1"/>
</dbReference>
<dbReference type="OrthoDB" id="244107at2759"/>
<feature type="domain" description="Vps41 beta-propeller" evidence="5">
    <location>
        <begin position="57"/>
        <end position="334"/>
    </location>
</feature>
<dbReference type="GO" id="GO:0034058">
    <property type="term" value="P:endosomal vesicle fusion"/>
    <property type="evidence" value="ECO:0007669"/>
    <property type="project" value="TreeGrafter"/>
</dbReference>
<dbReference type="EMBL" id="ML210152">
    <property type="protein sequence ID" value="TFK29012.1"/>
    <property type="molecule type" value="Genomic_DNA"/>
</dbReference>
<dbReference type="InterPro" id="IPR015943">
    <property type="entry name" value="WD40/YVTN_repeat-like_dom_sf"/>
</dbReference>
<feature type="region of interest" description="Disordered" evidence="4">
    <location>
        <begin position="1104"/>
        <end position="1127"/>
    </location>
</feature>
<protein>
    <recommendedName>
        <fullName evidence="5">Vps41 beta-propeller domain-containing protein</fullName>
    </recommendedName>
</protein>
<dbReference type="SUPFAM" id="SSF50978">
    <property type="entry name" value="WD40 repeat-like"/>
    <property type="match status" value="1"/>
</dbReference>
<evidence type="ECO:0000256" key="2">
    <source>
        <dbReference type="ARBA" id="ARBA00022927"/>
    </source>
</evidence>
<dbReference type="PANTHER" id="PTHR12616:SF1">
    <property type="entry name" value="VACUOLAR PROTEIN SORTING-ASSOCIATED PROTEIN 41 HOMOLOG"/>
    <property type="match status" value="1"/>
</dbReference>
<feature type="region of interest" description="Disordered" evidence="4">
    <location>
        <begin position="770"/>
        <end position="796"/>
    </location>
</feature>
<dbReference type="InterPro" id="IPR011990">
    <property type="entry name" value="TPR-like_helical_dom_sf"/>
</dbReference>
<dbReference type="Pfam" id="PF23556">
    <property type="entry name" value="TPR_Vps41"/>
    <property type="match status" value="1"/>
</dbReference>
<dbReference type="InterPro" id="IPR000547">
    <property type="entry name" value="Clathrin_H-chain/VPS_repeat"/>
</dbReference>
<dbReference type="PROSITE" id="PS50236">
    <property type="entry name" value="CHCR"/>
    <property type="match status" value="1"/>
</dbReference>
<dbReference type="Proteomes" id="UP000307440">
    <property type="component" value="Unassembled WGS sequence"/>
</dbReference>
<dbReference type="SMART" id="SM00299">
    <property type="entry name" value="CLH"/>
    <property type="match status" value="1"/>
</dbReference>
<evidence type="ECO:0000256" key="3">
    <source>
        <dbReference type="PROSITE-ProRule" id="PRU01006"/>
    </source>
</evidence>
<dbReference type="GO" id="GO:0016236">
    <property type="term" value="P:macroautophagy"/>
    <property type="evidence" value="ECO:0007669"/>
    <property type="project" value="TreeGrafter"/>
</dbReference>
<dbReference type="InterPro" id="IPR001680">
    <property type="entry name" value="WD40_rpt"/>
</dbReference>
<feature type="compositionally biased region" description="Basic and acidic residues" evidence="4">
    <location>
        <begin position="770"/>
        <end position="784"/>
    </location>
</feature>
<dbReference type="Gene3D" id="2.130.10.10">
    <property type="entry name" value="YVTN repeat-like/Quinoprotein amine dehydrogenase"/>
    <property type="match status" value="1"/>
</dbReference>
<feature type="region of interest" description="Disordered" evidence="4">
    <location>
        <begin position="1041"/>
        <end position="1061"/>
    </location>
</feature>